<dbReference type="Proteomes" id="UP001054945">
    <property type="component" value="Unassembled WGS sequence"/>
</dbReference>
<organism evidence="2 3">
    <name type="scientific">Caerostris extrusa</name>
    <name type="common">Bark spider</name>
    <name type="synonym">Caerostris bankana</name>
    <dbReference type="NCBI Taxonomy" id="172846"/>
    <lineage>
        <taxon>Eukaryota</taxon>
        <taxon>Metazoa</taxon>
        <taxon>Ecdysozoa</taxon>
        <taxon>Arthropoda</taxon>
        <taxon>Chelicerata</taxon>
        <taxon>Arachnida</taxon>
        <taxon>Araneae</taxon>
        <taxon>Araneomorphae</taxon>
        <taxon>Entelegynae</taxon>
        <taxon>Araneoidea</taxon>
        <taxon>Araneidae</taxon>
        <taxon>Caerostris</taxon>
    </lineage>
</organism>
<comment type="caution">
    <text evidence="2">The sequence shown here is derived from an EMBL/GenBank/DDBJ whole genome shotgun (WGS) entry which is preliminary data.</text>
</comment>
<evidence type="ECO:0000313" key="2">
    <source>
        <dbReference type="EMBL" id="GIY71452.1"/>
    </source>
</evidence>
<protein>
    <submittedName>
        <fullName evidence="2">Uncharacterized protein</fullName>
    </submittedName>
</protein>
<sequence length="72" mass="7529">MLAITRGADQKLLSCSLGLCELLLADTGVSSKQLALWGHGGEEVCGPPLTNRDSNKPSMQSPPCTTSIMRAA</sequence>
<evidence type="ECO:0000313" key="3">
    <source>
        <dbReference type="Proteomes" id="UP001054945"/>
    </source>
</evidence>
<gene>
    <name evidence="2" type="ORF">CEXT_671341</name>
</gene>
<accession>A0AAV4VM63</accession>
<dbReference type="AlphaFoldDB" id="A0AAV4VM63"/>
<reference evidence="2 3" key="1">
    <citation type="submission" date="2021-06" db="EMBL/GenBank/DDBJ databases">
        <title>Caerostris extrusa draft genome.</title>
        <authorList>
            <person name="Kono N."/>
            <person name="Arakawa K."/>
        </authorList>
    </citation>
    <scope>NUCLEOTIDE SEQUENCE [LARGE SCALE GENOMIC DNA]</scope>
</reference>
<name>A0AAV4VM63_CAEEX</name>
<evidence type="ECO:0000256" key="1">
    <source>
        <dbReference type="SAM" id="MobiDB-lite"/>
    </source>
</evidence>
<feature type="compositionally biased region" description="Polar residues" evidence="1">
    <location>
        <begin position="56"/>
        <end position="72"/>
    </location>
</feature>
<proteinExistence type="predicted"/>
<keyword evidence="3" id="KW-1185">Reference proteome</keyword>
<feature type="region of interest" description="Disordered" evidence="1">
    <location>
        <begin position="48"/>
        <end position="72"/>
    </location>
</feature>
<dbReference type="EMBL" id="BPLR01014810">
    <property type="protein sequence ID" value="GIY71452.1"/>
    <property type="molecule type" value="Genomic_DNA"/>
</dbReference>